<proteinExistence type="predicted"/>
<protein>
    <submittedName>
        <fullName evidence="2">Uncharacterized protein</fullName>
    </submittedName>
</protein>
<dbReference type="AlphaFoldDB" id="A0A450VRQ3"/>
<gene>
    <name evidence="1" type="ORF">BECKH772A_GA0070896_104173</name>
    <name evidence="2" type="ORF">BECKH772C_GA0070978_104233</name>
</gene>
<sequence>MTLRAIRDALTGLRLLRREKEPGGGTRYAVHDLVREHFRRRPGWAWGATPGGSLPSTPATPPESAMLTTLHTRLYRLYAAVIQPEWRPEGIKGLRPLYEAVYHGTKAGLHQEALDDVYFNRILL</sequence>
<organism evidence="2">
    <name type="scientific">Candidatus Kentrum eta</name>
    <dbReference type="NCBI Taxonomy" id="2126337"/>
    <lineage>
        <taxon>Bacteria</taxon>
        <taxon>Pseudomonadati</taxon>
        <taxon>Pseudomonadota</taxon>
        <taxon>Gammaproteobacteria</taxon>
        <taxon>Candidatus Kentrum</taxon>
    </lineage>
</organism>
<dbReference type="EMBL" id="CAADFJ010000423">
    <property type="protein sequence ID" value="VFK07481.1"/>
    <property type="molecule type" value="Genomic_DNA"/>
</dbReference>
<name>A0A450VRQ3_9GAMM</name>
<accession>A0A450VRQ3</accession>
<evidence type="ECO:0000313" key="2">
    <source>
        <dbReference type="EMBL" id="VFK07481.1"/>
    </source>
</evidence>
<reference evidence="2" key="1">
    <citation type="submission" date="2019-02" db="EMBL/GenBank/DDBJ databases">
        <authorList>
            <person name="Gruber-Vodicka R. H."/>
            <person name="Seah K. B. B."/>
        </authorList>
    </citation>
    <scope>NUCLEOTIDE SEQUENCE</scope>
    <source>
        <strain evidence="2">BECK_SA2B12</strain>
        <strain evidence="1">BECK_SA2B15</strain>
    </source>
</reference>
<evidence type="ECO:0000313" key="1">
    <source>
        <dbReference type="EMBL" id="VFK04453.1"/>
    </source>
</evidence>
<dbReference type="EMBL" id="CAADFG010000417">
    <property type="protein sequence ID" value="VFK04453.1"/>
    <property type="molecule type" value="Genomic_DNA"/>
</dbReference>